<name>A0A834WZ82_9FABA</name>
<evidence type="ECO:0000313" key="2">
    <source>
        <dbReference type="EMBL" id="KAF7835357.1"/>
    </source>
</evidence>
<protein>
    <submittedName>
        <fullName evidence="2">Uncharacterized protein</fullName>
    </submittedName>
</protein>
<feature type="compositionally biased region" description="Low complexity" evidence="1">
    <location>
        <begin position="1"/>
        <end position="11"/>
    </location>
</feature>
<proteinExistence type="predicted"/>
<dbReference type="AlphaFoldDB" id="A0A834WZ82"/>
<evidence type="ECO:0000313" key="3">
    <source>
        <dbReference type="Proteomes" id="UP000634136"/>
    </source>
</evidence>
<dbReference type="Proteomes" id="UP000634136">
    <property type="component" value="Unassembled WGS sequence"/>
</dbReference>
<reference evidence="2" key="1">
    <citation type="submission" date="2020-09" db="EMBL/GenBank/DDBJ databases">
        <title>Genome-Enabled Discovery of Anthraquinone Biosynthesis in Senna tora.</title>
        <authorList>
            <person name="Kang S.-H."/>
            <person name="Pandey R.P."/>
            <person name="Lee C.-M."/>
            <person name="Sim J.-S."/>
            <person name="Jeong J.-T."/>
            <person name="Choi B.-S."/>
            <person name="Jung M."/>
            <person name="Ginzburg D."/>
            <person name="Zhao K."/>
            <person name="Won S.Y."/>
            <person name="Oh T.-J."/>
            <person name="Yu Y."/>
            <person name="Kim N.-H."/>
            <person name="Lee O.R."/>
            <person name="Lee T.-H."/>
            <person name="Bashyal P."/>
            <person name="Kim T.-S."/>
            <person name="Lee W.-H."/>
            <person name="Kawkins C."/>
            <person name="Kim C.-K."/>
            <person name="Kim J.S."/>
            <person name="Ahn B.O."/>
            <person name="Rhee S.Y."/>
            <person name="Sohng J.K."/>
        </authorList>
    </citation>
    <scope>NUCLEOTIDE SEQUENCE</scope>
    <source>
        <tissue evidence="2">Leaf</tissue>
    </source>
</reference>
<dbReference type="EMBL" id="JAAIUW010000004">
    <property type="protein sequence ID" value="KAF7835357.1"/>
    <property type="molecule type" value="Genomic_DNA"/>
</dbReference>
<evidence type="ECO:0000256" key="1">
    <source>
        <dbReference type="SAM" id="MobiDB-lite"/>
    </source>
</evidence>
<sequence>MGGGRLSSSRKNQSRKKRTDGLKRIVSSQISKGSFDKELITLDVPDCSAIANHAIHGGERYNNLWYKRAHVSMPHGLRRRLSSRTSKGSFDKKPVMPGVPNYSSFTYPAFQEIIEDAWFDSVAKFDYVVMMTTRVFLMMLYL</sequence>
<gene>
    <name evidence="2" type="ORF">G2W53_010216</name>
</gene>
<feature type="region of interest" description="Disordered" evidence="1">
    <location>
        <begin position="1"/>
        <end position="22"/>
    </location>
</feature>
<accession>A0A834WZ82</accession>
<keyword evidence="3" id="KW-1185">Reference proteome</keyword>
<organism evidence="2 3">
    <name type="scientific">Senna tora</name>
    <dbReference type="NCBI Taxonomy" id="362788"/>
    <lineage>
        <taxon>Eukaryota</taxon>
        <taxon>Viridiplantae</taxon>
        <taxon>Streptophyta</taxon>
        <taxon>Embryophyta</taxon>
        <taxon>Tracheophyta</taxon>
        <taxon>Spermatophyta</taxon>
        <taxon>Magnoliopsida</taxon>
        <taxon>eudicotyledons</taxon>
        <taxon>Gunneridae</taxon>
        <taxon>Pentapetalae</taxon>
        <taxon>rosids</taxon>
        <taxon>fabids</taxon>
        <taxon>Fabales</taxon>
        <taxon>Fabaceae</taxon>
        <taxon>Caesalpinioideae</taxon>
        <taxon>Cassia clade</taxon>
        <taxon>Senna</taxon>
    </lineage>
</organism>
<comment type="caution">
    <text evidence="2">The sequence shown here is derived from an EMBL/GenBank/DDBJ whole genome shotgun (WGS) entry which is preliminary data.</text>
</comment>